<proteinExistence type="predicted"/>
<keyword evidence="2" id="KW-0812">Transmembrane</keyword>
<reference evidence="4 5" key="1">
    <citation type="journal article" date="2014" name="PLoS Genet.">
        <title>Phylogenetically driven sequencing of extremely halophilic archaea reveals strategies for static and dynamic osmo-response.</title>
        <authorList>
            <person name="Becker E.A."/>
            <person name="Seitzer P.M."/>
            <person name="Tritt A."/>
            <person name="Larsen D."/>
            <person name="Krusor M."/>
            <person name="Yao A.I."/>
            <person name="Wu D."/>
            <person name="Madern D."/>
            <person name="Eisen J.A."/>
            <person name="Darling A.E."/>
            <person name="Facciotti M.T."/>
        </authorList>
    </citation>
    <scope>NUCLEOTIDE SEQUENCE [LARGE SCALE GENOMIC DNA]</scope>
    <source>
        <strain evidence="4 5">DSM 8989</strain>
    </source>
</reference>
<dbReference type="AlphaFoldDB" id="M0N3T0"/>
<feature type="compositionally biased region" description="Pro residues" evidence="1">
    <location>
        <begin position="551"/>
        <end position="561"/>
    </location>
</feature>
<feature type="transmembrane region" description="Helical" evidence="2">
    <location>
        <begin position="638"/>
        <end position="656"/>
    </location>
</feature>
<dbReference type="PANTHER" id="PTHR46155:SF1">
    <property type="entry name" value="BIFUNCTIONAL INHIBITOR_LIPID-TRANSFER PROTEIN_SEED STORAGE 2S ALBUMIN SUPERFAMILY PROTEIN"/>
    <property type="match status" value="1"/>
</dbReference>
<dbReference type="Gene3D" id="2.60.120.380">
    <property type="match status" value="3"/>
</dbReference>
<feature type="region of interest" description="Disordered" evidence="1">
    <location>
        <begin position="145"/>
        <end position="171"/>
    </location>
</feature>
<name>M0N3T0_9EURY</name>
<dbReference type="PANTHER" id="PTHR46155">
    <property type="entry name" value="BIFUNCTIONAL INHIBITOR/LIPID-TRANSFER PROTEIN/SEED STORAGE 2S ALBUMIN SUPERFAMILY PROTEIN"/>
    <property type="match status" value="1"/>
</dbReference>
<evidence type="ECO:0000313" key="4">
    <source>
        <dbReference type="EMBL" id="EMA52203.1"/>
    </source>
</evidence>
<dbReference type="SUPFAM" id="SSF89260">
    <property type="entry name" value="Collagen-binding domain"/>
    <property type="match status" value="1"/>
</dbReference>
<gene>
    <name evidence="4" type="ORF">C450_11546</name>
</gene>
<organism evidence="4 5">
    <name type="scientific">Halococcus salifodinae DSM 8989</name>
    <dbReference type="NCBI Taxonomy" id="1227456"/>
    <lineage>
        <taxon>Archaea</taxon>
        <taxon>Methanobacteriati</taxon>
        <taxon>Methanobacteriota</taxon>
        <taxon>Stenosarchaea group</taxon>
        <taxon>Halobacteria</taxon>
        <taxon>Halobacteriales</taxon>
        <taxon>Halococcaceae</taxon>
        <taxon>Halococcus</taxon>
    </lineage>
</organism>
<accession>M0N3T0</accession>
<keyword evidence="2" id="KW-1133">Transmembrane helix</keyword>
<dbReference type="Proteomes" id="UP000011625">
    <property type="component" value="Unassembled WGS sequence"/>
</dbReference>
<dbReference type="EMBL" id="AOME01000056">
    <property type="protein sequence ID" value="EMA52203.1"/>
    <property type="molecule type" value="Genomic_DNA"/>
</dbReference>
<protein>
    <submittedName>
        <fullName evidence="4">Pre-peptidase</fullName>
    </submittedName>
</protein>
<keyword evidence="5" id="KW-1185">Reference proteome</keyword>
<keyword evidence="2" id="KW-0472">Membrane</keyword>
<sequence length="659" mass="67982">MDRRKIVAGLLVTAICLLAVGAFSTAATAQYDPVNETEPNDDRESATAIEERRFVEGVANESDEDWFSFDARAGHAIRVTGGMGMGSADLTLYGPNGNQLGSGNTGGTEDNAVIGVTAPTDGTYYVRASGVDEYKQGYNFAVATTPPDRFEPNDDRQGAPSVDPDTTVSGTIVNTTNARDEDWFAVEADAGENVFATVGLNDTGAEFGQNVRVGIYDAEGNRVGEFGSSSTTIDGLDVRGNTTEQFSSSADAGDRYAVSEPGTYYVRVSAAETRLTGFTGYDLTINVGEGRLGGAPVPPENELQQAAEKLAPNAQQESEPNGEATDATQIARPTVRGVATLNDTDYFTLDVEEGEEISLEATLADGANYGALSVDLRTPDGNTIVSGSTVDPGTSATIADEAAERSGKYLVTVRPAEGVGPYGLTRPNAYALNVEPSPESESSGPTSLVIIGGSPDDKVTYRVGFDGSVERSGASHGAPIDDDGVTVDRDVDEIGNSRIDGRLGGGGDAYLVDGSITGLELDGDAQVFIDGEEVDPDSLGSVPDEETATPTPTPTATPTPTPTATATPTPTATATPTQTPTATATATETTTATETATQRPTTEPTTTETTRAATTTTNASGEVVGSTATETTTSTGPGFGFVGALLAAIVATVLAVRKR</sequence>
<dbReference type="InterPro" id="IPR007280">
    <property type="entry name" value="Peptidase_C_arc/bac"/>
</dbReference>
<dbReference type="RefSeq" id="WP_005043500.1">
    <property type="nucleotide sequence ID" value="NZ_AOME01000056.1"/>
</dbReference>
<dbReference type="OrthoDB" id="239724at2157"/>
<feature type="domain" description="Peptidase C-terminal archaeal/bacterial" evidence="3">
    <location>
        <begin position="63"/>
        <end position="129"/>
    </location>
</feature>
<evidence type="ECO:0000256" key="2">
    <source>
        <dbReference type="SAM" id="Phobius"/>
    </source>
</evidence>
<dbReference type="PATRIC" id="fig|1227456.3.peg.2346"/>
<feature type="region of interest" description="Disordered" evidence="1">
    <location>
        <begin position="309"/>
        <end position="330"/>
    </location>
</feature>
<evidence type="ECO:0000259" key="3">
    <source>
        <dbReference type="Pfam" id="PF04151"/>
    </source>
</evidence>
<evidence type="ECO:0000256" key="1">
    <source>
        <dbReference type="SAM" id="MobiDB-lite"/>
    </source>
</evidence>
<dbReference type="Pfam" id="PF04151">
    <property type="entry name" value="PPC"/>
    <property type="match status" value="1"/>
</dbReference>
<feature type="compositionally biased region" description="Low complexity" evidence="1">
    <location>
        <begin position="562"/>
        <end position="631"/>
    </location>
</feature>
<dbReference type="STRING" id="1227456.C450_11546"/>
<evidence type="ECO:0000313" key="5">
    <source>
        <dbReference type="Proteomes" id="UP000011625"/>
    </source>
</evidence>
<comment type="caution">
    <text evidence="4">The sequence shown here is derived from an EMBL/GenBank/DDBJ whole genome shotgun (WGS) entry which is preliminary data.</text>
</comment>
<feature type="region of interest" description="Disordered" evidence="1">
    <location>
        <begin position="533"/>
        <end position="631"/>
    </location>
</feature>
<feature type="compositionally biased region" description="Basic and acidic residues" evidence="1">
    <location>
        <begin position="148"/>
        <end position="157"/>
    </location>
</feature>